<dbReference type="AlphaFoldDB" id="A0A8J4BY37"/>
<sequence>MIKGLALDLAAQAPGARARSTLAQYKEPWRDFIEWAALLQIQAQDIYDIRPEIVAMYLMYVFQSAKMEEASAVATGTGGGGGGAGCTAGGRGGIPGVTAVAAVPPAMDVRRELPPLGVMAGSEGRTRPKLLWRLGADGDACDANPTSCNGAAISPMRPHGCHSVEPDPAAAVAATATLPGSGTVPGCLARNSSGASSSPSSSSRCCASCRETWRASMAACGASGGAAANAASSACSARSTRRASSLQTTRAGLARARSGR</sequence>
<evidence type="ECO:0000313" key="3">
    <source>
        <dbReference type="EMBL" id="GIL70414.1"/>
    </source>
</evidence>
<evidence type="ECO:0000256" key="2">
    <source>
        <dbReference type="SAM" id="MobiDB-lite"/>
    </source>
</evidence>
<organism evidence="3 4">
    <name type="scientific">Volvox reticuliferus</name>
    <dbReference type="NCBI Taxonomy" id="1737510"/>
    <lineage>
        <taxon>Eukaryota</taxon>
        <taxon>Viridiplantae</taxon>
        <taxon>Chlorophyta</taxon>
        <taxon>core chlorophytes</taxon>
        <taxon>Chlorophyceae</taxon>
        <taxon>CS clade</taxon>
        <taxon>Chlamydomonadales</taxon>
        <taxon>Volvocaceae</taxon>
        <taxon>Volvox</taxon>
    </lineage>
</organism>
<dbReference type="OrthoDB" id="542329at2759"/>
<reference evidence="3" key="1">
    <citation type="journal article" date="2021" name="Proc. Natl. Acad. Sci. U.S.A.">
        <title>Three genomes in the algal genus Volvox reveal the fate of a haploid sex-determining region after a transition to homothallism.</title>
        <authorList>
            <person name="Yamamoto K."/>
            <person name="Hamaji T."/>
            <person name="Kawai-Toyooka H."/>
            <person name="Matsuzaki R."/>
            <person name="Takahashi F."/>
            <person name="Nishimura Y."/>
            <person name="Kawachi M."/>
            <person name="Noguchi H."/>
            <person name="Minakuchi Y."/>
            <person name="Umen J.G."/>
            <person name="Toyoda A."/>
            <person name="Nozaki H."/>
        </authorList>
    </citation>
    <scope>NUCLEOTIDE SEQUENCE</scope>
    <source>
        <strain evidence="3">NIES-3786</strain>
    </source>
</reference>
<proteinExistence type="predicted"/>
<name>A0A8J4BY37_9CHLO</name>
<evidence type="ECO:0000256" key="1">
    <source>
        <dbReference type="ARBA" id="ARBA00023125"/>
    </source>
</evidence>
<keyword evidence="1" id="KW-0238">DNA-binding</keyword>
<dbReference type="GO" id="GO:0003677">
    <property type="term" value="F:DNA binding"/>
    <property type="evidence" value="ECO:0007669"/>
    <property type="project" value="UniProtKB-KW"/>
</dbReference>
<dbReference type="EMBL" id="BNCP01000002">
    <property type="protein sequence ID" value="GIL70414.1"/>
    <property type="molecule type" value="Genomic_DNA"/>
</dbReference>
<accession>A0A8J4BY37</accession>
<dbReference type="InterPro" id="IPR010998">
    <property type="entry name" value="Integrase_recombinase_N"/>
</dbReference>
<keyword evidence="4" id="KW-1185">Reference proteome</keyword>
<comment type="caution">
    <text evidence="3">The sequence shown here is derived from an EMBL/GenBank/DDBJ whole genome shotgun (WGS) entry which is preliminary data.</text>
</comment>
<dbReference type="Gene3D" id="1.10.150.130">
    <property type="match status" value="1"/>
</dbReference>
<feature type="region of interest" description="Disordered" evidence="2">
    <location>
        <begin position="237"/>
        <end position="260"/>
    </location>
</feature>
<gene>
    <name evidence="3" type="ORF">Vretifemale_1180</name>
</gene>
<dbReference type="Proteomes" id="UP000747110">
    <property type="component" value="Unassembled WGS sequence"/>
</dbReference>
<protein>
    <submittedName>
        <fullName evidence="3">Uncharacterized protein</fullName>
    </submittedName>
</protein>
<evidence type="ECO:0000313" key="4">
    <source>
        <dbReference type="Proteomes" id="UP000747110"/>
    </source>
</evidence>